<dbReference type="PANTHER" id="PTHR36920:SF1">
    <property type="entry name" value="OUTER MEMBRANE PROTEIN W"/>
    <property type="match status" value="1"/>
</dbReference>
<evidence type="ECO:0000256" key="1">
    <source>
        <dbReference type="SAM" id="SignalP"/>
    </source>
</evidence>
<name>A0A1M5H8R0_9GAMM</name>
<accession>A0A1M5H8R0</accession>
<evidence type="ECO:0000313" key="3">
    <source>
        <dbReference type="Proteomes" id="UP000184170"/>
    </source>
</evidence>
<evidence type="ECO:0000313" key="2">
    <source>
        <dbReference type="EMBL" id="SHG12354.1"/>
    </source>
</evidence>
<dbReference type="EMBL" id="FQVA01000007">
    <property type="protein sequence ID" value="SHG12354.1"/>
    <property type="molecule type" value="Genomic_DNA"/>
</dbReference>
<feature type="chain" id="PRO_5012002372" evidence="1">
    <location>
        <begin position="26"/>
        <end position="270"/>
    </location>
</feature>
<dbReference type="STRING" id="494016.SAMN04487965_3336"/>
<dbReference type="GO" id="GO:0019867">
    <property type="term" value="C:outer membrane"/>
    <property type="evidence" value="ECO:0007669"/>
    <property type="project" value="InterPro"/>
</dbReference>
<proteinExistence type="predicted"/>
<protein>
    <submittedName>
        <fullName evidence="2">Outer membrane protein W</fullName>
    </submittedName>
</protein>
<dbReference type="GO" id="GO:0055085">
    <property type="term" value="P:transmembrane transport"/>
    <property type="evidence" value="ECO:0007669"/>
    <property type="project" value="TreeGrafter"/>
</dbReference>
<keyword evidence="3" id="KW-1185">Reference proteome</keyword>
<organism evidence="2 3">
    <name type="scientific">Microbulbifer donghaiensis</name>
    <dbReference type="NCBI Taxonomy" id="494016"/>
    <lineage>
        <taxon>Bacteria</taxon>
        <taxon>Pseudomonadati</taxon>
        <taxon>Pseudomonadota</taxon>
        <taxon>Gammaproteobacteria</taxon>
        <taxon>Cellvibrionales</taxon>
        <taxon>Microbulbiferaceae</taxon>
        <taxon>Microbulbifer</taxon>
    </lineage>
</organism>
<dbReference type="SUPFAM" id="SSF56925">
    <property type="entry name" value="OMPA-like"/>
    <property type="match status" value="1"/>
</dbReference>
<keyword evidence="1" id="KW-0732">Signal</keyword>
<dbReference type="Gene3D" id="2.40.160.20">
    <property type="match status" value="1"/>
</dbReference>
<dbReference type="InterPro" id="IPR005618">
    <property type="entry name" value="OMPW"/>
</dbReference>
<feature type="signal peptide" evidence="1">
    <location>
        <begin position="1"/>
        <end position="25"/>
    </location>
</feature>
<dbReference type="AlphaFoldDB" id="A0A1M5H8R0"/>
<gene>
    <name evidence="2" type="ORF">SAMN04487965_3336</name>
</gene>
<dbReference type="PANTHER" id="PTHR36920">
    <property type="match status" value="1"/>
</dbReference>
<dbReference type="Proteomes" id="UP000184170">
    <property type="component" value="Unassembled WGS sequence"/>
</dbReference>
<sequence length="270" mass="30383">MEITRIRTISALAIFCAALPIAAVAESDEYRYTLPGSSTAVYSAGTVMVRLGGSYLEADDQKGKWRFDRVRYPFLDGLRYKISTANTWNFTAGFMPMDHFAVEVGYIGKSTHDLDFQGLQSPFAGRKIRAGDIERRSGTIMFNWFPVCTESWVQPYVGVGFNYTDFDDVKLGRVANEYLAVVSDGIGEAKVFLDDTWGWAAQVGLDVMFGPENDWFFNAAIQYQDVEVTADLHFAVPGVIIPKTFVHAARTRVEFDPWIYSIGFGYKFRL</sequence>
<dbReference type="InterPro" id="IPR011250">
    <property type="entry name" value="OMP/PagP_B-barrel"/>
</dbReference>
<reference evidence="3" key="1">
    <citation type="submission" date="2016-11" db="EMBL/GenBank/DDBJ databases">
        <authorList>
            <person name="Varghese N."/>
            <person name="Submissions S."/>
        </authorList>
    </citation>
    <scope>NUCLEOTIDE SEQUENCE [LARGE SCALE GENOMIC DNA]</scope>
    <source>
        <strain evidence="3">CGMCC 1.7063</strain>
    </source>
</reference>
<dbReference type="Pfam" id="PF03922">
    <property type="entry name" value="OmpW"/>
    <property type="match status" value="1"/>
</dbReference>